<sequence length="219" mass="25625">MDYLSFWSQKMYEHMLFVKFLSLDDFVREESKRLMDAWLEVIYLVDASPDLPDTEPVKSLLQETRTFKLALLQDPTKSNRILPPKKVADLLDHMLVELDYFSGLIDGTLTPQEELKILAFESADHDNFLLHSFRKPDPEVRETLQGIVDQLMKEAKSEYGPDGELKYWLKTSNKTLEEIDALVKDGYLETILPEAMREHELSEGKWEVARYNYLISQKF</sequence>
<evidence type="ECO:0000313" key="2">
    <source>
        <dbReference type="Proteomes" id="UP000273054"/>
    </source>
</evidence>
<dbReference type="Proteomes" id="UP000273054">
    <property type="component" value="Segment"/>
</dbReference>
<evidence type="ECO:0000313" key="1">
    <source>
        <dbReference type="EMBL" id="SPN79540.1"/>
    </source>
</evidence>
<protein>
    <submittedName>
        <fullName evidence="1">Uncharacterized protein</fullName>
    </submittedName>
</protein>
<gene>
    <name evidence="1" type="ORF">BRZCDTV_403</name>
</gene>
<organism evidence="1">
    <name type="scientific">Brazilian cedratvirus IHUMI</name>
    <dbReference type="NCBI Taxonomy" id="2126980"/>
    <lineage>
        <taxon>Viruses</taxon>
        <taxon>Pithoviruses</taxon>
        <taxon>Orthocedratvirinae</taxon>
        <taxon>Alphacedratvirus</taxon>
        <taxon>Alphacedratvirus brasiliense</taxon>
    </lineage>
</organism>
<dbReference type="EMBL" id="LT994651">
    <property type="protein sequence ID" value="SPN79540.1"/>
    <property type="molecule type" value="Genomic_DNA"/>
</dbReference>
<proteinExistence type="predicted"/>
<reference evidence="1" key="1">
    <citation type="submission" date="2018-03" db="EMBL/GenBank/DDBJ databases">
        <authorList>
            <consortium name="Urmite Genomes"/>
        </authorList>
    </citation>
    <scope>NUCLEOTIDE SEQUENCE [LARGE SCALE GENOMIC DNA]</scope>
    <source>
        <strain evidence="1">IHUMI-27.7</strain>
    </source>
</reference>
<name>A0A2R8FEY0_9VIRU</name>
<accession>A0A2R8FEY0</accession>
<dbReference type="Gene3D" id="1.20.1260.120">
    <property type="entry name" value="Protein of unknown function DUF2935"/>
    <property type="match status" value="1"/>
</dbReference>
<keyword evidence="2" id="KW-1185">Reference proteome</keyword>